<evidence type="ECO:0000313" key="13">
    <source>
        <dbReference type="Proteomes" id="UP000807370"/>
    </source>
</evidence>
<keyword evidence="7 12" id="KW-0067">ATP-binding</keyword>
<dbReference type="Proteomes" id="UP000807370">
    <property type="component" value="Unassembled WGS sequence"/>
</dbReference>
<dbReference type="RefSeq" id="WP_197959165.1">
    <property type="nucleotide sequence ID" value="NZ_JACCHP010000004.1"/>
</dbReference>
<dbReference type="SMART" id="SM00382">
    <property type="entry name" value="AAA"/>
    <property type="match status" value="2"/>
</dbReference>
<evidence type="ECO:0000313" key="12">
    <source>
        <dbReference type="EMBL" id="MBH5397815.1"/>
    </source>
</evidence>
<comment type="caution">
    <text evidence="12">The sequence shown here is derived from an EMBL/GenBank/DDBJ whole genome shotgun (WGS) entry which is preliminary data.</text>
</comment>
<evidence type="ECO:0000256" key="4">
    <source>
        <dbReference type="ARBA" id="ARBA00022597"/>
    </source>
</evidence>
<feature type="domain" description="ABC transporter" evidence="11">
    <location>
        <begin position="252"/>
        <end position="500"/>
    </location>
</feature>
<dbReference type="InterPro" id="IPR017871">
    <property type="entry name" value="ABC_transporter-like_CS"/>
</dbReference>
<keyword evidence="4" id="KW-0762">Sugar transport</keyword>
<dbReference type="InterPro" id="IPR003593">
    <property type="entry name" value="AAA+_ATPase"/>
</dbReference>
<keyword evidence="9" id="KW-0472">Membrane</keyword>
<proteinExistence type="inferred from homology"/>
<evidence type="ECO:0000256" key="9">
    <source>
        <dbReference type="ARBA" id="ARBA00023136"/>
    </source>
</evidence>
<dbReference type="Gene3D" id="3.40.50.300">
    <property type="entry name" value="P-loop containing nucleotide triphosphate hydrolases"/>
    <property type="match status" value="2"/>
</dbReference>
<dbReference type="GO" id="GO:0005524">
    <property type="term" value="F:ATP binding"/>
    <property type="evidence" value="ECO:0007669"/>
    <property type="project" value="UniProtKB-KW"/>
</dbReference>
<dbReference type="SUPFAM" id="SSF52540">
    <property type="entry name" value="P-loop containing nucleoside triphosphate hydrolases"/>
    <property type="match status" value="2"/>
</dbReference>
<comment type="function">
    <text evidence="10">Involved in beta-(1--&gt;2)glucan export. Transmembrane domains (TMD) form a pore in the inner membrane and the ATP-binding domain (NBD) is responsible for energy generation.</text>
</comment>
<keyword evidence="6" id="KW-0547">Nucleotide-binding</keyword>
<protein>
    <submittedName>
        <fullName evidence="12">Sugar ABC transporter ATP-binding protein</fullName>
    </submittedName>
</protein>
<evidence type="ECO:0000256" key="5">
    <source>
        <dbReference type="ARBA" id="ARBA00022737"/>
    </source>
</evidence>
<evidence type="ECO:0000256" key="2">
    <source>
        <dbReference type="ARBA" id="ARBA00022448"/>
    </source>
</evidence>
<evidence type="ECO:0000259" key="11">
    <source>
        <dbReference type="PROSITE" id="PS50893"/>
    </source>
</evidence>
<dbReference type="PANTHER" id="PTHR43790">
    <property type="entry name" value="CARBOHYDRATE TRANSPORT ATP-BINDING PROTEIN MG119-RELATED"/>
    <property type="match status" value="1"/>
</dbReference>
<keyword evidence="3" id="KW-1003">Cell membrane</keyword>
<dbReference type="Pfam" id="PF00005">
    <property type="entry name" value="ABC_tran"/>
    <property type="match status" value="2"/>
</dbReference>
<name>A0ABS0PKS4_9BRAD</name>
<dbReference type="CDD" id="cd03215">
    <property type="entry name" value="ABC_Carb_Monos_II"/>
    <property type="match status" value="1"/>
</dbReference>
<sequence>MTKVAAAVEMTGIKKSFGGLNVLRGVEFSVDRGTVHALMGENGAGKSTLLKILQGVVAPTEGSISVFGRPMSVHSPEISRSLGIGMIFQELSLIPSLTIAQNIFLTREPRRFGVFVDDGAAATRARALMSELGLDLDPNTRVEKLSTGQMQMVEIAKAISQNARVLIMDEPTSALSGFEVEHLFGVLKRLTADGVAIIYVSHRMDEIYRVAEHVTVLRDGRNVATASLKQMQIQDLIEHMIGKRVGVFDWRPRAVDRSRPPVLELRNVSGTEKPIEVSFKVHAGEVLGIAGLLGSGRSELARVMFGIDQKLSGEIRVKDRPIEIDRPRAAMDAGIALIPESRSREGLIVAHSVRANLGLPRIDDLVRGPLIDNAEEAKSTERIVHKLRIKTETDAVPVRTLSGGNQQKVVLGKWMATNPDILILDEPTAGIDVGSKSEIVELIRGLADEGRAIVMISSEIAELLAVSDRVLIMSDGRLVREVTRDEISSWMEDQDPSDSDGGARIAKAEHGLQMLLQEVRLTAPAR</sequence>
<accession>A0ABS0PKS4</accession>
<evidence type="ECO:0000256" key="3">
    <source>
        <dbReference type="ARBA" id="ARBA00022475"/>
    </source>
</evidence>
<dbReference type="PROSITE" id="PS50893">
    <property type="entry name" value="ABC_TRANSPORTER_2"/>
    <property type="match status" value="2"/>
</dbReference>
<keyword evidence="5" id="KW-0677">Repeat</keyword>
<dbReference type="EMBL" id="JACCHP010000004">
    <property type="protein sequence ID" value="MBH5397815.1"/>
    <property type="molecule type" value="Genomic_DNA"/>
</dbReference>
<dbReference type="InterPro" id="IPR003439">
    <property type="entry name" value="ABC_transporter-like_ATP-bd"/>
</dbReference>
<dbReference type="PROSITE" id="PS00211">
    <property type="entry name" value="ABC_TRANSPORTER_1"/>
    <property type="match status" value="1"/>
</dbReference>
<keyword evidence="13" id="KW-1185">Reference proteome</keyword>
<dbReference type="InterPro" id="IPR027417">
    <property type="entry name" value="P-loop_NTPase"/>
</dbReference>
<dbReference type="PANTHER" id="PTHR43790:SF3">
    <property type="entry name" value="D-ALLOSE IMPORT ATP-BINDING PROTEIN ALSA-RELATED"/>
    <property type="match status" value="1"/>
</dbReference>
<keyword evidence="2" id="KW-0813">Transport</keyword>
<feature type="domain" description="ABC transporter" evidence="11">
    <location>
        <begin position="8"/>
        <end position="244"/>
    </location>
</feature>
<evidence type="ECO:0000256" key="6">
    <source>
        <dbReference type="ARBA" id="ARBA00022741"/>
    </source>
</evidence>
<dbReference type="InterPro" id="IPR050107">
    <property type="entry name" value="ABC_carbohydrate_import_ATPase"/>
</dbReference>
<evidence type="ECO:0000256" key="8">
    <source>
        <dbReference type="ARBA" id="ARBA00022967"/>
    </source>
</evidence>
<evidence type="ECO:0000256" key="7">
    <source>
        <dbReference type="ARBA" id="ARBA00022840"/>
    </source>
</evidence>
<gene>
    <name evidence="12" type="ORF">HZZ13_08415</name>
</gene>
<dbReference type="CDD" id="cd03216">
    <property type="entry name" value="ABC_Carb_Monos_I"/>
    <property type="match status" value="1"/>
</dbReference>
<evidence type="ECO:0000256" key="1">
    <source>
        <dbReference type="ARBA" id="ARBA00005417"/>
    </source>
</evidence>
<evidence type="ECO:0000256" key="10">
    <source>
        <dbReference type="ARBA" id="ARBA00024722"/>
    </source>
</evidence>
<organism evidence="12 13">
    <name type="scientific">Bradyrhizobium agreste</name>
    <dbReference type="NCBI Taxonomy" id="2751811"/>
    <lineage>
        <taxon>Bacteria</taxon>
        <taxon>Pseudomonadati</taxon>
        <taxon>Pseudomonadota</taxon>
        <taxon>Alphaproteobacteria</taxon>
        <taxon>Hyphomicrobiales</taxon>
        <taxon>Nitrobacteraceae</taxon>
        <taxon>Bradyrhizobium</taxon>
    </lineage>
</organism>
<keyword evidence="8" id="KW-1278">Translocase</keyword>
<comment type="similarity">
    <text evidence="1">Belongs to the ABC transporter superfamily.</text>
</comment>
<reference evidence="12 13" key="1">
    <citation type="submission" date="2020-07" db="EMBL/GenBank/DDBJ databases">
        <title>Bradyrhizobium diversity isolated from nodules of indigenous legumes of Western Australia.</title>
        <authorList>
            <person name="Klepa M.S."/>
        </authorList>
    </citation>
    <scope>NUCLEOTIDE SEQUENCE [LARGE SCALE GENOMIC DNA]</scope>
    <source>
        <strain evidence="12 13">CNPSo 4010</strain>
    </source>
</reference>